<dbReference type="STRING" id="553385.GCA_000591415_01640"/>
<dbReference type="OrthoDB" id="9801454at2"/>
<gene>
    <name evidence="2" type="ORF">FQP86_14490</name>
</gene>
<evidence type="ECO:0000313" key="3">
    <source>
        <dbReference type="Proteomes" id="UP000319941"/>
    </source>
</evidence>
<proteinExistence type="predicted"/>
<comment type="caution">
    <text evidence="2">The sequence shown here is derived from an EMBL/GenBank/DDBJ whole genome shotgun (WGS) entry which is preliminary data.</text>
</comment>
<dbReference type="Proteomes" id="UP000319941">
    <property type="component" value="Unassembled WGS sequence"/>
</dbReference>
<feature type="domain" description="CinA C-terminal" evidence="1">
    <location>
        <begin position="13"/>
        <end position="163"/>
    </location>
</feature>
<dbReference type="GO" id="GO:0016787">
    <property type="term" value="F:hydrolase activity"/>
    <property type="evidence" value="ECO:0007669"/>
    <property type="project" value="UniProtKB-KW"/>
</dbReference>
<dbReference type="InterPro" id="IPR008136">
    <property type="entry name" value="CinA_C"/>
</dbReference>
<protein>
    <submittedName>
        <fullName evidence="2">Nicotinamide-nucleotide amidohydrolase family protein</fullName>
    </submittedName>
</protein>
<evidence type="ECO:0000259" key="1">
    <source>
        <dbReference type="Pfam" id="PF02464"/>
    </source>
</evidence>
<dbReference type="SUPFAM" id="SSF142433">
    <property type="entry name" value="CinA-like"/>
    <property type="match status" value="1"/>
</dbReference>
<keyword evidence="2" id="KW-0378">Hydrolase</keyword>
<dbReference type="Pfam" id="PF02464">
    <property type="entry name" value="CinA"/>
    <property type="match status" value="1"/>
</dbReference>
<sequence length="170" mass="17444">MSEASIISASINELAERLQTLALSQGLYVTTAESCTGGGVSTAITAIAGSSGYFESGYVTYSNAAKQRLLGVSNASLLSHGAVSEVVVCEMVSGACRDSGAGLGVAISGVAGPEGGSEEKPVGTVWLAWGSETQQQAEHYRFSGDREAVRKAAVRVALQGLIRRVQAMQG</sequence>
<dbReference type="AlphaFoldDB" id="A0A558HHD7"/>
<dbReference type="InterPro" id="IPR036653">
    <property type="entry name" value="CinA-like_C"/>
</dbReference>
<dbReference type="NCBIfam" id="TIGR00199">
    <property type="entry name" value="PncC_domain"/>
    <property type="match status" value="1"/>
</dbReference>
<dbReference type="Gene3D" id="3.90.950.20">
    <property type="entry name" value="CinA-like"/>
    <property type="match status" value="1"/>
</dbReference>
<dbReference type="EMBL" id="VNFH01000010">
    <property type="protein sequence ID" value="TVU68468.1"/>
    <property type="molecule type" value="Genomic_DNA"/>
</dbReference>
<accession>A0A558HHD7</accession>
<organism evidence="2 3">
    <name type="scientific">Cobetia crustatorum</name>
    <dbReference type="NCBI Taxonomy" id="553385"/>
    <lineage>
        <taxon>Bacteria</taxon>
        <taxon>Pseudomonadati</taxon>
        <taxon>Pseudomonadota</taxon>
        <taxon>Gammaproteobacteria</taxon>
        <taxon>Oceanospirillales</taxon>
        <taxon>Halomonadaceae</taxon>
        <taxon>Cobetia</taxon>
    </lineage>
</organism>
<reference evidence="2 3" key="1">
    <citation type="submission" date="2019-07" db="EMBL/GenBank/DDBJ databases">
        <title>Diversity of Bacteria from Kongsfjorden, Arctic.</title>
        <authorList>
            <person name="Yu Y."/>
        </authorList>
    </citation>
    <scope>NUCLEOTIDE SEQUENCE [LARGE SCALE GENOMIC DNA]</scope>
    <source>
        <strain evidence="2 3">SM1923</strain>
    </source>
</reference>
<keyword evidence="3" id="KW-1185">Reference proteome</keyword>
<evidence type="ECO:0000313" key="2">
    <source>
        <dbReference type="EMBL" id="TVU68468.1"/>
    </source>
</evidence>
<name>A0A558HHD7_9GAMM</name>